<dbReference type="Proteomes" id="UP000273083">
    <property type="component" value="Unassembled WGS sequence"/>
</dbReference>
<protein>
    <submittedName>
        <fullName evidence="2">Uncharacterized protein</fullName>
    </submittedName>
</protein>
<comment type="caution">
    <text evidence="2">The sequence shown here is derived from an EMBL/GenBank/DDBJ whole genome shotgun (WGS) entry which is preliminary data.</text>
</comment>
<accession>A0A3N1XLD3</accession>
<evidence type="ECO:0000313" key="3">
    <source>
        <dbReference type="Proteomes" id="UP000273083"/>
    </source>
</evidence>
<evidence type="ECO:0000313" key="2">
    <source>
        <dbReference type="EMBL" id="ROR27509.1"/>
    </source>
</evidence>
<dbReference type="AlphaFoldDB" id="A0A3N1XLD3"/>
<name>A0A3N1XLD3_9FIRM</name>
<feature type="transmembrane region" description="Helical" evidence="1">
    <location>
        <begin position="21"/>
        <end position="38"/>
    </location>
</feature>
<reference evidence="2 3" key="1">
    <citation type="submission" date="2018-11" db="EMBL/GenBank/DDBJ databases">
        <title>Genomic Encyclopedia of Type Strains, Phase IV (KMG-IV): sequencing the most valuable type-strain genomes for metagenomic binning, comparative biology and taxonomic classification.</title>
        <authorList>
            <person name="Goeker M."/>
        </authorList>
    </citation>
    <scope>NUCLEOTIDE SEQUENCE [LARGE SCALE GENOMIC DNA]</scope>
    <source>
        <strain evidence="2 3">DSM 26537</strain>
    </source>
</reference>
<dbReference type="EMBL" id="RJVG01000006">
    <property type="protein sequence ID" value="ROR27509.1"/>
    <property type="molecule type" value="Genomic_DNA"/>
</dbReference>
<proteinExistence type="predicted"/>
<sequence>MEDEKKNEKYILQVSRKRIHFLFSVIIIFGIILTVYILNNKELKEIDYSSFETPKEGIVEEDVPYGIHITVIPSEYSPDVYGNNGIGEWHLRIIFHKPQGLTKENIKFAKEYLAKFNDEGSEQISEVLMKFKKIDRNEMESINIMNVGLDLYNSKEFVELYLSWSYLE</sequence>
<keyword evidence="1" id="KW-0812">Transmembrane</keyword>
<keyword evidence="1" id="KW-1133">Transmembrane helix</keyword>
<dbReference type="RefSeq" id="WP_123609749.1">
    <property type="nucleotide sequence ID" value="NZ_RJVG01000006.1"/>
</dbReference>
<evidence type="ECO:0000256" key="1">
    <source>
        <dbReference type="SAM" id="Phobius"/>
    </source>
</evidence>
<keyword evidence="3" id="KW-1185">Reference proteome</keyword>
<gene>
    <name evidence="2" type="ORF">EDD66_106207</name>
</gene>
<organism evidence="2 3">
    <name type="scientific">Mobilisporobacter senegalensis</name>
    <dbReference type="NCBI Taxonomy" id="1329262"/>
    <lineage>
        <taxon>Bacteria</taxon>
        <taxon>Bacillati</taxon>
        <taxon>Bacillota</taxon>
        <taxon>Clostridia</taxon>
        <taxon>Lachnospirales</taxon>
        <taxon>Lachnospiraceae</taxon>
        <taxon>Mobilisporobacter</taxon>
    </lineage>
</organism>
<keyword evidence="1" id="KW-0472">Membrane</keyword>